<dbReference type="STRING" id="68775.A0A5C3LMA0"/>
<keyword evidence="2" id="KW-1185">Reference proteome</keyword>
<dbReference type="InterPro" id="IPR036047">
    <property type="entry name" value="F-box-like_dom_sf"/>
</dbReference>
<dbReference type="InterPro" id="IPR032675">
    <property type="entry name" value="LRR_dom_sf"/>
</dbReference>
<dbReference type="Gene3D" id="3.80.10.10">
    <property type="entry name" value="Ribonuclease Inhibitor"/>
    <property type="match status" value="1"/>
</dbReference>
<name>A0A5C3LMA0_9AGAR</name>
<dbReference type="SUPFAM" id="SSF52047">
    <property type="entry name" value="RNI-like"/>
    <property type="match status" value="1"/>
</dbReference>
<dbReference type="Gene3D" id="1.20.1280.50">
    <property type="match status" value="1"/>
</dbReference>
<evidence type="ECO:0000313" key="1">
    <source>
        <dbReference type="EMBL" id="TFK33076.1"/>
    </source>
</evidence>
<gene>
    <name evidence="1" type="ORF">BDQ12DRAFT_691676</name>
</gene>
<dbReference type="OrthoDB" id="3365698at2759"/>
<dbReference type="Proteomes" id="UP000308652">
    <property type="component" value="Unassembled WGS sequence"/>
</dbReference>
<accession>A0A5C3LMA0</accession>
<reference evidence="1 2" key="1">
    <citation type="journal article" date="2019" name="Nat. Ecol. Evol.">
        <title>Megaphylogeny resolves global patterns of mushroom evolution.</title>
        <authorList>
            <person name="Varga T."/>
            <person name="Krizsan K."/>
            <person name="Foldi C."/>
            <person name="Dima B."/>
            <person name="Sanchez-Garcia M."/>
            <person name="Sanchez-Ramirez S."/>
            <person name="Szollosi G.J."/>
            <person name="Szarkandi J.G."/>
            <person name="Papp V."/>
            <person name="Albert L."/>
            <person name="Andreopoulos W."/>
            <person name="Angelini C."/>
            <person name="Antonin V."/>
            <person name="Barry K.W."/>
            <person name="Bougher N.L."/>
            <person name="Buchanan P."/>
            <person name="Buyck B."/>
            <person name="Bense V."/>
            <person name="Catcheside P."/>
            <person name="Chovatia M."/>
            <person name="Cooper J."/>
            <person name="Damon W."/>
            <person name="Desjardin D."/>
            <person name="Finy P."/>
            <person name="Geml J."/>
            <person name="Haridas S."/>
            <person name="Hughes K."/>
            <person name="Justo A."/>
            <person name="Karasinski D."/>
            <person name="Kautmanova I."/>
            <person name="Kiss B."/>
            <person name="Kocsube S."/>
            <person name="Kotiranta H."/>
            <person name="LaButti K.M."/>
            <person name="Lechner B.E."/>
            <person name="Liimatainen K."/>
            <person name="Lipzen A."/>
            <person name="Lukacs Z."/>
            <person name="Mihaltcheva S."/>
            <person name="Morgado L.N."/>
            <person name="Niskanen T."/>
            <person name="Noordeloos M.E."/>
            <person name="Ohm R.A."/>
            <person name="Ortiz-Santana B."/>
            <person name="Ovrebo C."/>
            <person name="Racz N."/>
            <person name="Riley R."/>
            <person name="Savchenko A."/>
            <person name="Shiryaev A."/>
            <person name="Soop K."/>
            <person name="Spirin V."/>
            <person name="Szebenyi C."/>
            <person name="Tomsovsky M."/>
            <person name="Tulloss R.E."/>
            <person name="Uehling J."/>
            <person name="Grigoriev I.V."/>
            <person name="Vagvolgyi C."/>
            <person name="Papp T."/>
            <person name="Martin F.M."/>
            <person name="Miettinen O."/>
            <person name="Hibbett D.S."/>
            <person name="Nagy L.G."/>
        </authorList>
    </citation>
    <scope>NUCLEOTIDE SEQUENCE [LARGE SCALE GENOMIC DNA]</scope>
    <source>
        <strain evidence="1 2">CBS 166.37</strain>
    </source>
</reference>
<sequence>MALNECRIQSIKPHRSHVAASDDAENTGSPIGTLHSEILLQIFRYLVPYIQIYNEMGPPIITQVCSYWRDLILQMPSFWSYIDIQIWGLNETTKHLHALQECLSRSKNQPLTFMITAWSVGRHDGNNESILIPIIESLLAHSDRWIDVIFNIEEMEGVFSFLEGGITQFPILQSVSISRSSIFEVKGLKHAPQLRSLSLCSKSFGSIIVNWDNITTLTLQDTDVPLRSLNALLLKVRNLRYLNMEAHQREYCAFDAAAISELQALSLKYLKSMSISGIQSQDNMAYIIPIISAPSLENLSLLFRTCAERDFLIDRLPQFYENSASNTVQTLTIGRGFNILSLLSRLLEQISGIKACLQFASIRSAEQFIYLHTYNRDVTAERFNPFNIEGFKRFEDEADLIEAMDAEIMLENEEDIEMFSKWEFTTRLSFLPTSLLQCAETVKLSEGNIKVVIHPFYDLWTYY</sequence>
<protein>
    <submittedName>
        <fullName evidence="1">Uncharacterized protein</fullName>
    </submittedName>
</protein>
<dbReference type="PANTHER" id="PTHR38926:SF5">
    <property type="entry name" value="F-BOX AND LEUCINE-RICH REPEAT PROTEIN 6"/>
    <property type="match status" value="1"/>
</dbReference>
<proteinExistence type="predicted"/>
<dbReference type="PANTHER" id="PTHR38926">
    <property type="entry name" value="F-BOX DOMAIN CONTAINING PROTEIN, EXPRESSED"/>
    <property type="match status" value="1"/>
</dbReference>
<dbReference type="AlphaFoldDB" id="A0A5C3LMA0"/>
<dbReference type="SUPFAM" id="SSF81383">
    <property type="entry name" value="F-box domain"/>
    <property type="match status" value="1"/>
</dbReference>
<dbReference type="EMBL" id="ML213656">
    <property type="protein sequence ID" value="TFK33076.1"/>
    <property type="molecule type" value="Genomic_DNA"/>
</dbReference>
<organism evidence="1 2">
    <name type="scientific">Crucibulum laeve</name>
    <dbReference type="NCBI Taxonomy" id="68775"/>
    <lineage>
        <taxon>Eukaryota</taxon>
        <taxon>Fungi</taxon>
        <taxon>Dikarya</taxon>
        <taxon>Basidiomycota</taxon>
        <taxon>Agaricomycotina</taxon>
        <taxon>Agaricomycetes</taxon>
        <taxon>Agaricomycetidae</taxon>
        <taxon>Agaricales</taxon>
        <taxon>Agaricineae</taxon>
        <taxon>Nidulariaceae</taxon>
        <taxon>Crucibulum</taxon>
    </lineage>
</organism>
<evidence type="ECO:0000313" key="2">
    <source>
        <dbReference type="Proteomes" id="UP000308652"/>
    </source>
</evidence>